<feature type="compositionally biased region" description="Low complexity" evidence="1">
    <location>
        <begin position="54"/>
        <end position="70"/>
    </location>
</feature>
<evidence type="ECO:0000313" key="2">
    <source>
        <dbReference type="EMBL" id="KKM75491.1"/>
    </source>
</evidence>
<dbReference type="AlphaFoldDB" id="A0A0F9KL41"/>
<reference evidence="2" key="1">
    <citation type="journal article" date="2015" name="Nature">
        <title>Complex archaea that bridge the gap between prokaryotes and eukaryotes.</title>
        <authorList>
            <person name="Spang A."/>
            <person name="Saw J.H."/>
            <person name="Jorgensen S.L."/>
            <person name="Zaremba-Niedzwiedzka K."/>
            <person name="Martijn J."/>
            <person name="Lind A.E."/>
            <person name="van Eijk R."/>
            <person name="Schleper C."/>
            <person name="Guy L."/>
            <person name="Ettema T.J."/>
        </authorList>
    </citation>
    <scope>NUCLEOTIDE SEQUENCE</scope>
</reference>
<feature type="region of interest" description="Disordered" evidence="1">
    <location>
        <begin position="155"/>
        <end position="219"/>
    </location>
</feature>
<protein>
    <submittedName>
        <fullName evidence="2">Uncharacterized protein</fullName>
    </submittedName>
</protein>
<name>A0A0F9KL41_9ZZZZ</name>
<feature type="region of interest" description="Disordered" evidence="1">
    <location>
        <begin position="1"/>
        <end position="119"/>
    </location>
</feature>
<feature type="non-terminal residue" evidence="2">
    <location>
        <position position="1"/>
    </location>
</feature>
<evidence type="ECO:0000256" key="1">
    <source>
        <dbReference type="SAM" id="MobiDB-lite"/>
    </source>
</evidence>
<proteinExistence type="predicted"/>
<gene>
    <name evidence="2" type="ORF">LCGC14_1389660</name>
</gene>
<organism evidence="2">
    <name type="scientific">marine sediment metagenome</name>
    <dbReference type="NCBI Taxonomy" id="412755"/>
    <lineage>
        <taxon>unclassified sequences</taxon>
        <taxon>metagenomes</taxon>
        <taxon>ecological metagenomes</taxon>
    </lineage>
</organism>
<accession>A0A0F9KL41</accession>
<sequence length="219" mass="23283">RHQRPPAPAASGLSPAARHPRCTAARADSPGKAAGRTCVAGLPGEPFGRRQRAVRVSPPRRAVSGLPGPAHARRGGHAARFPPPPPPTQSARKTRSSMTSVFRAAGPGETNRAGVAEGGGGFGFYTLVRPALRATRRSGAPPTRPSCHRTEVLPARALRLRSRSLTPPPRPTTHYATQRPRRATRPPHALLRVPVRRAPDAQPLRTPPPAPMYTKPDGP</sequence>
<comment type="caution">
    <text evidence="2">The sequence shown here is derived from an EMBL/GenBank/DDBJ whole genome shotgun (WGS) entry which is preliminary data.</text>
</comment>
<dbReference type="EMBL" id="LAZR01008969">
    <property type="protein sequence ID" value="KKM75491.1"/>
    <property type="molecule type" value="Genomic_DNA"/>
</dbReference>